<accession>R7VCI8</accession>
<dbReference type="HOGENOM" id="CLU_041417_4_1_1"/>
<dbReference type="NCBIfam" id="TIGR01554">
    <property type="entry name" value="major_cap_HK97"/>
    <property type="match status" value="1"/>
</dbReference>
<comment type="subcellular location">
    <subcellularLocation>
        <location evidence="1">Virion</location>
    </subcellularLocation>
</comment>
<dbReference type="OMA" id="NGRFVMN"/>
<feature type="compositionally biased region" description="Basic and acidic residues" evidence="2">
    <location>
        <begin position="26"/>
        <end position="36"/>
    </location>
</feature>
<evidence type="ECO:0000313" key="6">
    <source>
        <dbReference type="Proteomes" id="UP000014760"/>
    </source>
</evidence>
<sequence length="399" mass="44045">MRQKKTTLANQMRSLHTEIGDTAWSDEQRSKWDAMKSDLSNLDTQIEREEELRSLDQSFSENNQEQHQEHRNGGQEKTAEQRQKQAFDVFVRSGLGEMDPELRSVLKEMRAQGTDPDTSGGFTVPKEFQSRVIDKMKAYGGVANIANVIYTSNGRELPWATSDGTEEVGELVGENTQTGEGDTTFGTVSLGAKNLSSKVIRASNALLQDSGVDMEAYLTGRIAMRIGRGESKLLITGSGTGTPLQPKGLGASVTGSTTTAATDFNWKDLTSLKHAVDPAYREGQCYWLFNDNTLKIVSDLVDGQNRPIWLPALSTDVPATILGKPYQIDQGVADAEANAKFAYFGDFSKFIVRRVNGMMIKRLVERYADYDQTGFLAFHRFDCLLEDTAAIKALVLKAA</sequence>
<dbReference type="InterPro" id="IPR054612">
    <property type="entry name" value="Phage_capsid-like_C"/>
</dbReference>
<evidence type="ECO:0000256" key="2">
    <source>
        <dbReference type="SAM" id="MobiDB-lite"/>
    </source>
</evidence>
<feature type="compositionally biased region" description="Basic and acidic residues" evidence="2">
    <location>
        <begin position="45"/>
        <end position="54"/>
    </location>
</feature>
<proteinExistence type="predicted"/>
<feature type="domain" description="Phage capsid-like C-terminal" evidence="3">
    <location>
        <begin position="120"/>
        <end position="395"/>
    </location>
</feature>
<dbReference type="Gene3D" id="3.30.2400.10">
    <property type="entry name" value="Major capsid protein gp5"/>
    <property type="match status" value="1"/>
</dbReference>
<dbReference type="AlphaFoldDB" id="R7VCI8"/>
<gene>
    <name evidence="4" type="ORF">CAPTEDRAFT_203748</name>
</gene>
<evidence type="ECO:0000313" key="4">
    <source>
        <dbReference type="EMBL" id="ELU16553.1"/>
    </source>
</evidence>
<feature type="region of interest" description="Disordered" evidence="2">
    <location>
        <begin position="1"/>
        <end position="83"/>
    </location>
</feature>
<reference evidence="6" key="1">
    <citation type="submission" date="2012-12" db="EMBL/GenBank/DDBJ databases">
        <authorList>
            <person name="Hellsten U."/>
            <person name="Grimwood J."/>
            <person name="Chapman J.A."/>
            <person name="Shapiro H."/>
            <person name="Aerts A."/>
            <person name="Otillar R.P."/>
            <person name="Terry A.Y."/>
            <person name="Boore J.L."/>
            <person name="Simakov O."/>
            <person name="Marletaz F."/>
            <person name="Cho S.-J."/>
            <person name="Edsinger-Gonzales E."/>
            <person name="Havlak P."/>
            <person name="Kuo D.-H."/>
            <person name="Larsson T."/>
            <person name="Lv J."/>
            <person name="Arendt D."/>
            <person name="Savage R."/>
            <person name="Osoegawa K."/>
            <person name="de Jong P."/>
            <person name="Lindberg D.R."/>
            <person name="Seaver E.C."/>
            <person name="Weisblat D.A."/>
            <person name="Putnam N.H."/>
            <person name="Grigoriev I.V."/>
            <person name="Rokhsar D.S."/>
        </authorList>
    </citation>
    <scope>NUCLEOTIDE SEQUENCE</scope>
    <source>
        <strain evidence="6">I ESC-2004</strain>
    </source>
</reference>
<dbReference type="InterPro" id="IPR024455">
    <property type="entry name" value="Phage_capsid"/>
</dbReference>
<dbReference type="EnsemblMetazoa" id="CapteT203748">
    <property type="protein sequence ID" value="CapteP203748"/>
    <property type="gene ID" value="CapteG203748"/>
</dbReference>
<protein>
    <recommendedName>
        <fullName evidence="3">Phage capsid-like C-terminal domain-containing protein</fullName>
    </recommendedName>
</protein>
<evidence type="ECO:0000256" key="1">
    <source>
        <dbReference type="ARBA" id="ARBA00004328"/>
    </source>
</evidence>
<name>R7VCI8_CAPTE</name>
<keyword evidence="6" id="KW-1185">Reference proteome</keyword>
<dbReference type="Proteomes" id="UP000014760">
    <property type="component" value="Unassembled WGS sequence"/>
</dbReference>
<dbReference type="EMBL" id="AMQN01017401">
    <property type="status" value="NOT_ANNOTATED_CDS"/>
    <property type="molecule type" value="Genomic_DNA"/>
</dbReference>
<reference evidence="5" key="3">
    <citation type="submission" date="2015-06" db="UniProtKB">
        <authorList>
            <consortium name="EnsemblMetazoa"/>
        </authorList>
    </citation>
    <scope>IDENTIFICATION</scope>
</reference>
<dbReference type="Pfam" id="PF05065">
    <property type="entry name" value="Phage_capsid"/>
    <property type="match status" value="1"/>
</dbReference>
<evidence type="ECO:0000313" key="5">
    <source>
        <dbReference type="EnsemblMetazoa" id="CapteP203748"/>
    </source>
</evidence>
<evidence type="ECO:0000259" key="3">
    <source>
        <dbReference type="Pfam" id="PF05065"/>
    </source>
</evidence>
<reference evidence="4 6" key="2">
    <citation type="journal article" date="2013" name="Nature">
        <title>Insights into bilaterian evolution from three spiralian genomes.</title>
        <authorList>
            <person name="Simakov O."/>
            <person name="Marletaz F."/>
            <person name="Cho S.J."/>
            <person name="Edsinger-Gonzales E."/>
            <person name="Havlak P."/>
            <person name="Hellsten U."/>
            <person name="Kuo D.H."/>
            <person name="Larsson T."/>
            <person name="Lv J."/>
            <person name="Arendt D."/>
            <person name="Savage R."/>
            <person name="Osoegawa K."/>
            <person name="de Jong P."/>
            <person name="Grimwood J."/>
            <person name="Chapman J.A."/>
            <person name="Shapiro H."/>
            <person name="Aerts A."/>
            <person name="Otillar R.P."/>
            <person name="Terry A.Y."/>
            <person name="Boore J.L."/>
            <person name="Grigoriev I.V."/>
            <person name="Lindberg D.R."/>
            <person name="Seaver E.C."/>
            <person name="Weisblat D.A."/>
            <person name="Putnam N.H."/>
            <person name="Rokhsar D.S."/>
        </authorList>
    </citation>
    <scope>NUCLEOTIDE SEQUENCE</scope>
    <source>
        <strain evidence="4 6">I ESC-2004</strain>
    </source>
</reference>
<dbReference type="EMBL" id="KB293080">
    <property type="protein sequence ID" value="ELU16553.1"/>
    <property type="molecule type" value="Genomic_DNA"/>
</dbReference>
<dbReference type="SUPFAM" id="SSF56563">
    <property type="entry name" value="Major capsid protein gp5"/>
    <property type="match status" value="1"/>
</dbReference>
<organism evidence="4">
    <name type="scientific">Capitella teleta</name>
    <name type="common">Polychaete worm</name>
    <dbReference type="NCBI Taxonomy" id="283909"/>
    <lineage>
        <taxon>Eukaryota</taxon>
        <taxon>Metazoa</taxon>
        <taxon>Spiralia</taxon>
        <taxon>Lophotrochozoa</taxon>
        <taxon>Annelida</taxon>
        <taxon>Polychaeta</taxon>
        <taxon>Sedentaria</taxon>
        <taxon>Scolecida</taxon>
        <taxon>Capitellidae</taxon>
        <taxon>Capitella</taxon>
    </lineage>
</organism>
<feature type="compositionally biased region" description="Basic and acidic residues" evidence="2">
    <location>
        <begin position="64"/>
        <end position="83"/>
    </location>
</feature>
<feature type="compositionally biased region" description="Polar residues" evidence="2">
    <location>
        <begin position="1"/>
        <end position="14"/>
    </location>
</feature>